<evidence type="ECO:0000313" key="3">
    <source>
        <dbReference type="EMBL" id="MBZ5708492.1"/>
    </source>
</evidence>
<dbReference type="InterPro" id="IPR032466">
    <property type="entry name" value="Metal_Hydrolase"/>
</dbReference>
<proteinExistence type="predicted"/>
<dbReference type="Gene3D" id="3.20.20.140">
    <property type="entry name" value="Metal-dependent hydrolases"/>
    <property type="match status" value="2"/>
</dbReference>
<protein>
    <submittedName>
        <fullName evidence="3">Amidohydrolase family protein</fullName>
    </submittedName>
</protein>
<dbReference type="Gene3D" id="2.30.40.10">
    <property type="entry name" value="Urease, subunit C, domain 1"/>
    <property type="match status" value="2"/>
</dbReference>
<comment type="caution">
    <text evidence="3">The sequence shown here is derived from an EMBL/GenBank/DDBJ whole genome shotgun (WGS) entry which is preliminary data.</text>
</comment>
<dbReference type="InterPro" id="IPR050378">
    <property type="entry name" value="Metallo-dep_Hydrolases_sf"/>
</dbReference>
<dbReference type="InterPro" id="IPR006680">
    <property type="entry name" value="Amidohydro-rel"/>
</dbReference>
<dbReference type="PANTHER" id="PTHR11647:SF1">
    <property type="entry name" value="COLLAPSIN RESPONSE MEDIATOR PROTEIN"/>
    <property type="match status" value="1"/>
</dbReference>
<accession>A0ABS7TJT1</accession>
<gene>
    <name evidence="3" type="ORF">K7C98_04430</name>
</gene>
<dbReference type="RefSeq" id="WP_224190240.1">
    <property type="nucleotide sequence ID" value="NZ_JAIRAU010000001.1"/>
</dbReference>
<reference evidence="3" key="1">
    <citation type="submission" date="2021-08" db="EMBL/GenBank/DDBJ databases">
        <authorList>
            <person name="Stevens D.C."/>
        </authorList>
    </citation>
    <scope>NUCLEOTIDE SEQUENCE</scope>
    <source>
        <strain evidence="3">DSM 53165</strain>
    </source>
</reference>
<feature type="domain" description="Amidohydrolase-related" evidence="2">
    <location>
        <begin position="278"/>
        <end position="344"/>
    </location>
</feature>
<sequence length="371" mass="38672">MAPPFDLLVRGGTCALHGSVAVCDLGVTGGRVVAIGDLAGAEAERELDARHLHVLPGVLDTGGYLRDEGGSALVLAGVTAVFDAHPHPTTAAGLEDKLSRARGRAHCDYAFFIAAATDHLDDLDRLERLPGCSGVVLSLGTDDEPLHRALFCGQRRVTVSCEPDPHPEPVAAGAAVDLYRDEGDAARALQRFLNMAKRAGRRVHASSVDGDEALALLTQHRELATVGLAAADLDPDAPTAAALWRAVAGGLVDALGSGPEAAPGGPHLLLPAMLEHVHAGRLGLPQLVELLSSGPARIYNVARKGRIALGYDADLVLVDLGAEQTHAGVRYHGWPVATVLRGELLARDGRLVAPPGGAPVRFSDTLRMVVL</sequence>
<evidence type="ECO:0000313" key="4">
    <source>
        <dbReference type="Proteomes" id="UP001139031"/>
    </source>
</evidence>
<dbReference type="Proteomes" id="UP001139031">
    <property type="component" value="Unassembled WGS sequence"/>
</dbReference>
<comment type="cofactor">
    <cofactor evidence="1">
        <name>Zn(2+)</name>
        <dbReference type="ChEBI" id="CHEBI:29105"/>
    </cofactor>
</comment>
<organism evidence="3 4">
    <name type="scientific">Nannocystis pusilla</name>
    <dbReference type="NCBI Taxonomy" id="889268"/>
    <lineage>
        <taxon>Bacteria</taxon>
        <taxon>Pseudomonadati</taxon>
        <taxon>Myxococcota</taxon>
        <taxon>Polyangia</taxon>
        <taxon>Nannocystales</taxon>
        <taxon>Nannocystaceae</taxon>
        <taxon>Nannocystis</taxon>
    </lineage>
</organism>
<dbReference type="SUPFAM" id="SSF51338">
    <property type="entry name" value="Composite domain of metallo-dependent hydrolases"/>
    <property type="match status" value="1"/>
</dbReference>
<evidence type="ECO:0000256" key="1">
    <source>
        <dbReference type="ARBA" id="ARBA00001947"/>
    </source>
</evidence>
<dbReference type="SUPFAM" id="SSF51556">
    <property type="entry name" value="Metallo-dependent hydrolases"/>
    <property type="match status" value="1"/>
</dbReference>
<keyword evidence="4" id="KW-1185">Reference proteome</keyword>
<dbReference type="Pfam" id="PF01979">
    <property type="entry name" value="Amidohydro_1"/>
    <property type="match status" value="1"/>
</dbReference>
<dbReference type="PANTHER" id="PTHR11647">
    <property type="entry name" value="HYDRANTOINASE/DIHYDROPYRIMIDINASE FAMILY MEMBER"/>
    <property type="match status" value="1"/>
</dbReference>
<evidence type="ECO:0000259" key="2">
    <source>
        <dbReference type="Pfam" id="PF01979"/>
    </source>
</evidence>
<dbReference type="EMBL" id="JAIRAU010000001">
    <property type="protein sequence ID" value="MBZ5708492.1"/>
    <property type="molecule type" value="Genomic_DNA"/>
</dbReference>
<name>A0ABS7TJT1_9BACT</name>
<dbReference type="InterPro" id="IPR011059">
    <property type="entry name" value="Metal-dep_hydrolase_composite"/>
</dbReference>